<sequence length="622" mass="72267">MASKSANRSNLDALAGAKLKSALSKSQNRTPKEVQTMQSVANKLGALWKRRNFRRREAMYRRKPWRKGLTPLLRFRLAAKAISLVLNVCKVCRDMQSAWVTSQPWYQQVEDVLSDSHSTVTRPRPFTAIIINDSQKIEKISFDQSEYSREFKAEHLLTDDIRQILRMKSCERNSDQINDVLICLRQICEQFNGFSLEMQKDMCKVMTYDLYNPNRVIIRKNLMSDGIYILLSGTLVEKSDEKRQLQDIRPGRLIGEEDLVCGSSRKSTVLTKTKCEILSLHSQDYRAIFNMAEDSSDYRHLEVCKHDVLFQNFPIEKLEENPGVWTVLSYKFGRLISKDCNETEWIYVIKSGEAKVLKRMETQYVQVDERKSLLEARRETETHKDYKKRLFQFTYNPPVSRQSNRYSVSSAKSTSLVRMDESDERTTNWIRQSRALSAPTVAPRRSKSANLKKLTRAYKVKEDNSLRPKTAHPCSNAKTEELNRFEQKLRRPKSTVSFLETAKETIKKKDTRMYKVPSYVKLDSLTTGRVFGLRSLLPEEERGASVSLVSGGCVILQISKKFLSKFMNDSLIGLIRMHHKPYPTEENLLCSLDTKIEWEDYKEKIMKKALCLKELDRTKQIY</sequence>
<dbReference type="Gene3D" id="2.60.120.10">
    <property type="entry name" value="Jelly Rolls"/>
    <property type="match status" value="2"/>
</dbReference>
<keyword evidence="3" id="KW-1185">Reference proteome</keyword>
<dbReference type="OrthoDB" id="166212at2759"/>
<dbReference type="PANTHER" id="PTHR23011">
    <property type="entry name" value="CYCLIC NUCLEOTIDE-BINDING DOMAIN CONTAINING PROTEIN"/>
    <property type="match status" value="1"/>
</dbReference>
<dbReference type="SUPFAM" id="SSF51206">
    <property type="entry name" value="cAMP-binding domain-like"/>
    <property type="match status" value="2"/>
</dbReference>
<dbReference type="CDD" id="cd00038">
    <property type="entry name" value="CAP_ED"/>
    <property type="match status" value="1"/>
</dbReference>
<proteinExistence type="predicted"/>
<organism evidence="2 3">
    <name type="scientific">Dimorphilus gyrociliatus</name>
    <dbReference type="NCBI Taxonomy" id="2664684"/>
    <lineage>
        <taxon>Eukaryota</taxon>
        <taxon>Metazoa</taxon>
        <taxon>Spiralia</taxon>
        <taxon>Lophotrochozoa</taxon>
        <taxon>Annelida</taxon>
        <taxon>Polychaeta</taxon>
        <taxon>Polychaeta incertae sedis</taxon>
        <taxon>Dinophilidae</taxon>
        <taxon>Dimorphilus</taxon>
    </lineage>
</organism>
<dbReference type="PANTHER" id="PTHR23011:SF38">
    <property type="entry name" value="CYCLIC NUCLEOTIDE-BINDING DOMAIN-CONTAINING PROTEIN"/>
    <property type="match status" value="1"/>
</dbReference>
<accession>A0A7I8VVD2</accession>
<evidence type="ECO:0000313" key="3">
    <source>
        <dbReference type="Proteomes" id="UP000549394"/>
    </source>
</evidence>
<dbReference type="Pfam" id="PF00027">
    <property type="entry name" value="cNMP_binding"/>
    <property type="match status" value="1"/>
</dbReference>
<feature type="domain" description="Cyclic nucleotide-binding" evidence="1">
    <location>
        <begin position="190"/>
        <end position="289"/>
    </location>
</feature>
<dbReference type="InterPro" id="IPR000595">
    <property type="entry name" value="cNMP-bd_dom"/>
</dbReference>
<protein>
    <submittedName>
        <fullName evidence="2">DgyrCDS8805</fullName>
    </submittedName>
</protein>
<dbReference type="EMBL" id="CAJFCJ010000012">
    <property type="protein sequence ID" value="CAD5120233.1"/>
    <property type="molecule type" value="Genomic_DNA"/>
</dbReference>
<dbReference type="InterPro" id="IPR018490">
    <property type="entry name" value="cNMP-bd_dom_sf"/>
</dbReference>
<dbReference type="InterPro" id="IPR014710">
    <property type="entry name" value="RmlC-like_jellyroll"/>
</dbReference>
<comment type="caution">
    <text evidence="2">The sequence shown here is derived from an EMBL/GenBank/DDBJ whole genome shotgun (WGS) entry which is preliminary data.</text>
</comment>
<evidence type="ECO:0000259" key="1">
    <source>
        <dbReference type="PROSITE" id="PS50042"/>
    </source>
</evidence>
<dbReference type="PROSITE" id="PS50042">
    <property type="entry name" value="CNMP_BINDING_3"/>
    <property type="match status" value="1"/>
</dbReference>
<evidence type="ECO:0000313" key="2">
    <source>
        <dbReference type="EMBL" id="CAD5120233.1"/>
    </source>
</evidence>
<name>A0A7I8VVD2_9ANNE</name>
<reference evidence="2 3" key="1">
    <citation type="submission" date="2020-08" db="EMBL/GenBank/DDBJ databases">
        <authorList>
            <person name="Hejnol A."/>
        </authorList>
    </citation>
    <scope>NUCLEOTIDE SEQUENCE [LARGE SCALE GENOMIC DNA]</scope>
</reference>
<gene>
    <name evidence="2" type="ORF">DGYR_LOCUS8351</name>
</gene>
<dbReference type="Proteomes" id="UP000549394">
    <property type="component" value="Unassembled WGS sequence"/>
</dbReference>
<dbReference type="AlphaFoldDB" id="A0A7I8VVD2"/>